<dbReference type="AlphaFoldDB" id="A0A2P5IBW0"/>
<evidence type="ECO:0000313" key="1">
    <source>
        <dbReference type="EMBL" id="POS80003.1"/>
    </source>
</evidence>
<keyword evidence="2" id="KW-1185">Reference proteome</keyword>
<gene>
    <name evidence="1" type="ORF">DHEL01_v201609</name>
</gene>
<comment type="caution">
    <text evidence="1">The sequence shown here is derived from an EMBL/GenBank/DDBJ whole genome shotgun (WGS) entry which is preliminary data.</text>
</comment>
<dbReference type="EMBL" id="MAVT02000076">
    <property type="protein sequence ID" value="POS80003.1"/>
    <property type="molecule type" value="Genomic_DNA"/>
</dbReference>
<dbReference type="Proteomes" id="UP000094444">
    <property type="component" value="Unassembled WGS sequence"/>
</dbReference>
<dbReference type="OrthoDB" id="3800738at2759"/>
<dbReference type="STRING" id="158607.A0A2P5IBW0"/>
<protein>
    <recommendedName>
        <fullName evidence="3">F-box domain-containing protein</fullName>
    </recommendedName>
</protein>
<evidence type="ECO:0008006" key="3">
    <source>
        <dbReference type="Google" id="ProtNLM"/>
    </source>
</evidence>
<name>A0A2P5IBW0_DIAHE</name>
<sequence>MPPLSGTDISRSDFSISPVLTITELLEPILLSLDMRTLLTSALRADEKTPRTYEDGFNPILRELFPILFEFCDVPGRGFNDLAIEGLPIGRRRVAFYRLNASWRRMHLRQPPVKHVGLWTLDKINTRKETMRLVKYEHGLKMEVFYSLVLKHVYWWDLSVKWGAAEGQRLPHFNYVRSHMREPALELVQTVDVTIGALADDYCVDHGLARRSVDGSGLTRMEMGRPVADHTSTAGEKGVRSSVEPSGLDKLGIFWFKVVGTDTDGHEVMWKKVDGENASRWKRCLGGEEQV</sequence>
<accession>A0A2P5IBW0</accession>
<evidence type="ECO:0000313" key="2">
    <source>
        <dbReference type="Proteomes" id="UP000094444"/>
    </source>
</evidence>
<organism evidence="1 2">
    <name type="scientific">Diaporthe helianthi</name>
    <dbReference type="NCBI Taxonomy" id="158607"/>
    <lineage>
        <taxon>Eukaryota</taxon>
        <taxon>Fungi</taxon>
        <taxon>Dikarya</taxon>
        <taxon>Ascomycota</taxon>
        <taxon>Pezizomycotina</taxon>
        <taxon>Sordariomycetes</taxon>
        <taxon>Sordariomycetidae</taxon>
        <taxon>Diaporthales</taxon>
        <taxon>Diaporthaceae</taxon>
        <taxon>Diaporthe</taxon>
    </lineage>
</organism>
<reference evidence="1" key="1">
    <citation type="submission" date="2017-09" db="EMBL/GenBank/DDBJ databases">
        <title>Polyketide synthases of a Diaporthe helianthi virulent isolate.</title>
        <authorList>
            <person name="Baroncelli R."/>
        </authorList>
    </citation>
    <scope>NUCLEOTIDE SEQUENCE [LARGE SCALE GENOMIC DNA]</scope>
    <source>
        <strain evidence="1">7/96</strain>
    </source>
</reference>
<dbReference type="InParanoid" id="A0A2P5IBW0"/>
<proteinExistence type="predicted"/>